<evidence type="ECO:0000313" key="2">
    <source>
        <dbReference type="Proteomes" id="UP000265520"/>
    </source>
</evidence>
<proteinExistence type="predicted"/>
<dbReference type="EMBL" id="LXQA011075783">
    <property type="protein sequence ID" value="MCI83801.1"/>
    <property type="molecule type" value="Genomic_DNA"/>
</dbReference>
<protein>
    <submittedName>
        <fullName evidence="1">Uncharacterized protein</fullName>
    </submittedName>
</protein>
<sequence length="63" mass="7157">MRILRGDVMEWKALDVVALTNGVGTSRRQFDNGLEGSSCLENILEERLDDHFGRFGMSRNEVD</sequence>
<accession>A0A392VA43</accession>
<dbReference type="Proteomes" id="UP000265520">
    <property type="component" value="Unassembled WGS sequence"/>
</dbReference>
<name>A0A392VA43_9FABA</name>
<comment type="caution">
    <text evidence="1">The sequence shown here is derived from an EMBL/GenBank/DDBJ whole genome shotgun (WGS) entry which is preliminary data.</text>
</comment>
<evidence type="ECO:0000313" key="1">
    <source>
        <dbReference type="EMBL" id="MCI83801.1"/>
    </source>
</evidence>
<dbReference type="AlphaFoldDB" id="A0A392VA43"/>
<reference evidence="1 2" key="1">
    <citation type="journal article" date="2018" name="Front. Plant Sci.">
        <title>Red Clover (Trifolium pratense) and Zigzag Clover (T. medium) - A Picture of Genomic Similarities and Differences.</title>
        <authorList>
            <person name="Dluhosova J."/>
            <person name="Istvanek J."/>
            <person name="Nedelnik J."/>
            <person name="Repkova J."/>
        </authorList>
    </citation>
    <scope>NUCLEOTIDE SEQUENCE [LARGE SCALE GENOMIC DNA]</scope>
    <source>
        <strain evidence="2">cv. 10/8</strain>
        <tissue evidence="1">Leaf</tissue>
    </source>
</reference>
<keyword evidence="2" id="KW-1185">Reference proteome</keyword>
<organism evidence="1 2">
    <name type="scientific">Trifolium medium</name>
    <dbReference type="NCBI Taxonomy" id="97028"/>
    <lineage>
        <taxon>Eukaryota</taxon>
        <taxon>Viridiplantae</taxon>
        <taxon>Streptophyta</taxon>
        <taxon>Embryophyta</taxon>
        <taxon>Tracheophyta</taxon>
        <taxon>Spermatophyta</taxon>
        <taxon>Magnoliopsida</taxon>
        <taxon>eudicotyledons</taxon>
        <taxon>Gunneridae</taxon>
        <taxon>Pentapetalae</taxon>
        <taxon>rosids</taxon>
        <taxon>fabids</taxon>
        <taxon>Fabales</taxon>
        <taxon>Fabaceae</taxon>
        <taxon>Papilionoideae</taxon>
        <taxon>50 kb inversion clade</taxon>
        <taxon>NPAAA clade</taxon>
        <taxon>Hologalegina</taxon>
        <taxon>IRL clade</taxon>
        <taxon>Trifolieae</taxon>
        <taxon>Trifolium</taxon>
    </lineage>
</organism>